<name>A0A814WDL3_9BILA</name>
<dbReference type="InterPro" id="IPR036866">
    <property type="entry name" value="RibonucZ/Hydroxyglut_hydro"/>
</dbReference>
<evidence type="ECO:0008006" key="4">
    <source>
        <dbReference type="Google" id="ProtNLM"/>
    </source>
</evidence>
<evidence type="ECO:0000313" key="3">
    <source>
        <dbReference type="Proteomes" id="UP000663829"/>
    </source>
</evidence>
<accession>A0A814WDL3</accession>
<organism evidence="1 3">
    <name type="scientific">Didymodactylos carnosus</name>
    <dbReference type="NCBI Taxonomy" id="1234261"/>
    <lineage>
        <taxon>Eukaryota</taxon>
        <taxon>Metazoa</taxon>
        <taxon>Spiralia</taxon>
        <taxon>Gnathifera</taxon>
        <taxon>Rotifera</taxon>
        <taxon>Eurotatoria</taxon>
        <taxon>Bdelloidea</taxon>
        <taxon>Philodinida</taxon>
        <taxon>Philodinidae</taxon>
        <taxon>Didymodactylos</taxon>
    </lineage>
</organism>
<dbReference type="EMBL" id="CAJNOQ010008544">
    <property type="protein sequence ID" value="CAF1199922.1"/>
    <property type="molecule type" value="Genomic_DNA"/>
</dbReference>
<dbReference type="Proteomes" id="UP000663829">
    <property type="component" value="Unassembled WGS sequence"/>
</dbReference>
<dbReference type="Proteomes" id="UP000681722">
    <property type="component" value="Unassembled WGS sequence"/>
</dbReference>
<proteinExistence type="predicted"/>
<evidence type="ECO:0000313" key="2">
    <source>
        <dbReference type="EMBL" id="CAF3964464.1"/>
    </source>
</evidence>
<comment type="caution">
    <text evidence="1">The sequence shown here is derived from an EMBL/GenBank/DDBJ whole genome shotgun (WGS) entry which is preliminary data.</text>
</comment>
<protein>
    <recommendedName>
        <fullName evidence="4">Metallo-beta-lactamase domain-containing protein</fullName>
    </recommendedName>
</protein>
<dbReference type="InterPro" id="IPR025638">
    <property type="entry name" value="DUF4336"/>
</dbReference>
<reference evidence="1" key="1">
    <citation type="submission" date="2021-02" db="EMBL/GenBank/DDBJ databases">
        <authorList>
            <person name="Nowell W R."/>
        </authorList>
    </citation>
    <scope>NUCLEOTIDE SEQUENCE</scope>
</reference>
<keyword evidence="3" id="KW-1185">Reference proteome</keyword>
<gene>
    <name evidence="1" type="ORF">GPM918_LOCUS23666</name>
    <name evidence="2" type="ORF">SRO942_LOCUS23665</name>
</gene>
<dbReference type="AlphaFoldDB" id="A0A814WDL3"/>
<sequence length="307" mass="34787">MGSLLTSLNTSFQFKRFTTLHAMADDKDQLIEIGPGFWNVRHSFKVLIGMVDIETHMSVIQLKNGNFLVVDTIPLKDNVKQQLDNLTTNGSKIEGVLGTHPFHTLAFSDFYKAYPNVPYYGTPRHISKCTDIQWAGDLNDCDTRNKWAPEVQMRIPAGAEFVNPQPESFNHFICVFVYHHQSRTLHVDDTLMYSPKPGFLLKLFGFKNGSMAFHPSMKGPGLYPTVEAPYQFRDWMRQILKDWDFNNICCAHIGNKIGGAKALVQETLEKAESVFQKLSDKNKKKNPSNDEAHHSAISFNVKGEECG</sequence>
<dbReference type="OrthoDB" id="421671at2759"/>
<evidence type="ECO:0000313" key="1">
    <source>
        <dbReference type="EMBL" id="CAF1199922.1"/>
    </source>
</evidence>
<dbReference type="EMBL" id="CAJOBC010008545">
    <property type="protein sequence ID" value="CAF3964464.1"/>
    <property type="molecule type" value="Genomic_DNA"/>
</dbReference>
<dbReference type="SUPFAM" id="SSF56281">
    <property type="entry name" value="Metallo-hydrolase/oxidoreductase"/>
    <property type="match status" value="1"/>
</dbReference>
<dbReference type="PANTHER" id="PTHR33835">
    <property type="entry name" value="YALI0C07656P"/>
    <property type="match status" value="1"/>
</dbReference>
<dbReference type="PANTHER" id="PTHR33835:SF1">
    <property type="entry name" value="METALLO-BETA-LACTAMASE DOMAIN-CONTAINING PROTEIN"/>
    <property type="match status" value="1"/>
</dbReference>